<protein>
    <submittedName>
        <fullName evidence="2">Uncharacterized protein</fullName>
    </submittedName>
</protein>
<evidence type="ECO:0000313" key="3">
    <source>
        <dbReference type="Proteomes" id="UP001519460"/>
    </source>
</evidence>
<proteinExistence type="predicted"/>
<feature type="signal peptide" evidence="1">
    <location>
        <begin position="1"/>
        <end position="16"/>
    </location>
</feature>
<feature type="chain" id="PRO_5044750946" evidence="1">
    <location>
        <begin position="17"/>
        <end position="77"/>
    </location>
</feature>
<dbReference type="Proteomes" id="UP001519460">
    <property type="component" value="Unassembled WGS sequence"/>
</dbReference>
<comment type="caution">
    <text evidence="2">The sequence shown here is derived from an EMBL/GenBank/DDBJ whole genome shotgun (WGS) entry which is preliminary data.</text>
</comment>
<reference evidence="2 3" key="1">
    <citation type="journal article" date="2023" name="Sci. Data">
        <title>Genome assembly of the Korean intertidal mud-creeper Batillaria attramentaria.</title>
        <authorList>
            <person name="Patra A.K."/>
            <person name="Ho P.T."/>
            <person name="Jun S."/>
            <person name="Lee S.J."/>
            <person name="Kim Y."/>
            <person name="Won Y.J."/>
        </authorList>
    </citation>
    <scope>NUCLEOTIDE SEQUENCE [LARGE SCALE GENOMIC DNA]</scope>
    <source>
        <strain evidence="2">Wonlab-2016</strain>
    </source>
</reference>
<gene>
    <name evidence="2" type="ORF">BaRGS_00015076</name>
</gene>
<keyword evidence="1" id="KW-0732">Signal</keyword>
<evidence type="ECO:0000313" key="2">
    <source>
        <dbReference type="EMBL" id="KAK7493747.1"/>
    </source>
</evidence>
<sequence length="77" mass="8243">MKTVLVFAALCAVAFCQHHNEHGAAHALIHKEVEALLAAEPSLTEEQCAAKCDALFEMVVDADEAATDATCKTECQQ</sequence>
<evidence type="ECO:0000256" key="1">
    <source>
        <dbReference type="SAM" id="SignalP"/>
    </source>
</evidence>
<keyword evidence="3" id="KW-1185">Reference proteome</keyword>
<organism evidence="2 3">
    <name type="scientific">Batillaria attramentaria</name>
    <dbReference type="NCBI Taxonomy" id="370345"/>
    <lineage>
        <taxon>Eukaryota</taxon>
        <taxon>Metazoa</taxon>
        <taxon>Spiralia</taxon>
        <taxon>Lophotrochozoa</taxon>
        <taxon>Mollusca</taxon>
        <taxon>Gastropoda</taxon>
        <taxon>Caenogastropoda</taxon>
        <taxon>Sorbeoconcha</taxon>
        <taxon>Cerithioidea</taxon>
        <taxon>Batillariidae</taxon>
        <taxon>Batillaria</taxon>
    </lineage>
</organism>
<accession>A0ABD0L350</accession>
<dbReference type="EMBL" id="JACVVK020000090">
    <property type="protein sequence ID" value="KAK7493747.1"/>
    <property type="molecule type" value="Genomic_DNA"/>
</dbReference>
<dbReference type="AlphaFoldDB" id="A0ABD0L350"/>
<name>A0ABD0L350_9CAEN</name>